<keyword evidence="2" id="KW-1185">Reference proteome</keyword>
<dbReference type="PANTHER" id="PTHR46599">
    <property type="entry name" value="PIGGYBAC TRANSPOSABLE ELEMENT-DERIVED PROTEIN 4"/>
    <property type="match status" value="1"/>
</dbReference>
<evidence type="ECO:0000313" key="2">
    <source>
        <dbReference type="Proteomes" id="UP000694844"/>
    </source>
</evidence>
<dbReference type="GeneID" id="111114086"/>
<dbReference type="AlphaFoldDB" id="A0A8B8BXQ2"/>
<accession>A0A8B8BXQ2</accession>
<dbReference type="Proteomes" id="UP000694844">
    <property type="component" value="Chromosome 9"/>
</dbReference>
<gene>
    <name evidence="3" type="primary">LOC111114086</name>
</gene>
<organism evidence="2 3">
    <name type="scientific">Crassostrea virginica</name>
    <name type="common">Eastern oyster</name>
    <dbReference type="NCBI Taxonomy" id="6565"/>
    <lineage>
        <taxon>Eukaryota</taxon>
        <taxon>Metazoa</taxon>
        <taxon>Spiralia</taxon>
        <taxon>Lophotrochozoa</taxon>
        <taxon>Mollusca</taxon>
        <taxon>Bivalvia</taxon>
        <taxon>Autobranchia</taxon>
        <taxon>Pteriomorphia</taxon>
        <taxon>Ostreida</taxon>
        <taxon>Ostreoidea</taxon>
        <taxon>Ostreidae</taxon>
        <taxon>Crassostrea</taxon>
    </lineage>
</organism>
<name>A0A8B8BXQ2_CRAVI</name>
<evidence type="ECO:0000259" key="1">
    <source>
        <dbReference type="Pfam" id="PF13843"/>
    </source>
</evidence>
<dbReference type="RefSeq" id="XP_022308080.1">
    <property type="nucleotide sequence ID" value="XM_022452372.1"/>
</dbReference>
<dbReference type="OrthoDB" id="6370142at2759"/>
<dbReference type="Pfam" id="PF13843">
    <property type="entry name" value="DDE_Tnp_1_7"/>
    <property type="match status" value="1"/>
</dbReference>
<feature type="domain" description="PiggyBac transposable element-derived protein" evidence="1">
    <location>
        <begin position="1"/>
        <end position="151"/>
    </location>
</feature>
<proteinExistence type="predicted"/>
<dbReference type="PANTHER" id="PTHR46599:SF3">
    <property type="entry name" value="PIGGYBAC TRANSPOSABLE ELEMENT-DERIVED PROTEIN 4"/>
    <property type="match status" value="1"/>
</dbReference>
<sequence length="151" mass="17534">MTRETNAYAELCHQDRGEQDSVWTETSGEKIRAYLGLNIAMGASPRHQYEDYWKDDDFSGLCSIQICDVAEQLCETYLVFKSQLCGLQATPLSNHPIKRVKPLYDISRANFKEYYTHSTEISNDEAMKGFKRRTELRQYMPAKPEKFGIKF</sequence>
<dbReference type="InterPro" id="IPR029526">
    <property type="entry name" value="PGBD"/>
</dbReference>
<dbReference type="KEGG" id="cvn:111114086"/>
<reference evidence="3" key="1">
    <citation type="submission" date="2025-08" db="UniProtKB">
        <authorList>
            <consortium name="RefSeq"/>
        </authorList>
    </citation>
    <scope>IDENTIFICATION</scope>
    <source>
        <tissue evidence="3">Whole sample</tissue>
    </source>
</reference>
<protein>
    <submittedName>
        <fullName evidence="3">PiggyBac transposable element-derived protein 4-like</fullName>
    </submittedName>
</protein>
<evidence type="ECO:0000313" key="3">
    <source>
        <dbReference type="RefSeq" id="XP_022308080.1"/>
    </source>
</evidence>